<dbReference type="SUPFAM" id="SSF56801">
    <property type="entry name" value="Acetyl-CoA synthetase-like"/>
    <property type="match status" value="1"/>
</dbReference>
<dbReference type="Gene3D" id="3.30.300.30">
    <property type="match status" value="1"/>
</dbReference>
<organism evidence="2 3">
    <name type="scientific">Haliea salexigens</name>
    <dbReference type="NCBI Taxonomy" id="287487"/>
    <lineage>
        <taxon>Bacteria</taxon>
        <taxon>Pseudomonadati</taxon>
        <taxon>Pseudomonadota</taxon>
        <taxon>Gammaproteobacteria</taxon>
        <taxon>Cellvibrionales</taxon>
        <taxon>Halieaceae</taxon>
        <taxon>Haliea</taxon>
    </lineage>
</organism>
<accession>A0A3C1KQU5</accession>
<proteinExistence type="predicted"/>
<evidence type="ECO:0000313" key="3">
    <source>
        <dbReference type="Proteomes" id="UP000259273"/>
    </source>
</evidence>
<dbReference type="PANTHER" id="PTHR43767:SF1">
    <property type="entry name" value="NONRIBOSOMAL PEPTIDE SYNTHASE PES1 (EUROFUNG)-RELATED"/>
    <property type="match status" value="1"/>
</dbReference>
<dbReference type="Gene3D" id="3.40.50.12780">
    <property type="entry name" value="N-terminal domain of ligase-like"/>
    <property type="match status" value="1"/>
</dbReference>
<feature type="non-terminal residue" evidence="2">
    <location>
        <position position="1"/>
    </location>
</feature>
<dbReference type="AlphaFoldDB" id="A0A3C1KQU5"/>
<dbReference type="EMBL" id="DMND01000174">
    <property type="protein sequence ID" value="HAN28576.1"/>
    <property type="molecule type" value="Genomic_DNA"/>
</dbReference>
<sequence length="186" mass="21203">HVVDDEGNELPPGEIGTIYFSGEQVQFSYHDEPGKTAEAFNERGWATTGDLGYLDQDGFLYLTDRKNFMIISGGVNIYPQEIENLLITHGKVADVAVFGIPNEEFGEEVKAVVQPMNWADATDEVAIEIMEWLRERLSHIKLPRSLDFHEQLPRMDNGKLYKRHLVEEYRGVHRDLPGQEDSEKPS</sequence>
<dbReference type="InterPro" id="IPR025110">
    <property type="entry name" value="AMP-bd_C"/>
</dbReference>
<dbReference type="GO" id="GO:0016878">
    <property type="term" value="F:acid-thiol ligase activity"/>
    <property type="evidence" value="ECO:0007669"/>
    <property type="project" value="UniProtKB-ARBA"/>
</dbReference>
<reference evidence="2 3" key="1">
    <citation type="journal article" date="2018" name="Nat. Biotechnol.">
        <title>A standardized bacterial taxonomy based on genome phylogeny substantially revises the tree of life.</title>
        <authorList>
            <person name="Parks D.H."/>
            <person name="Chuvochina M."/>
            <person name="Waite D.W."/>
            <person name="Rinke C."/>
            <person name="Skarshewski A."/>
            <person name="Chaumeil P.A."/>
            <person name="Hugenholtz P."/>
        </authorList>
    </citation>
    <scope>NUCLEOTIDE SEQUENCE [LARGE SCALE GENOMIC DNA]</scope>
    <source>
        <strain evidence="2">UBA9158</strain>
    </source>
</reference>
<feature type="domain" description="AMP-binding enzyme C-terminal" evidence="1">
    <location>
        <begin position="81"/>
        <end position="159"/>
    </location>
</feature>
<dbReference type="InterPro" id="IPR042099">
    <property type="entry name" value="ANL_N_sf"/>
</dbReference>
<dbReference type="Proteomes" id="UP000259273">
    <property type="component" value="Unassembled WGS sequence"/>
</dbReference>
<gene>
    <name evidence="2" type="ORF">DCP75_12795</name>
</gene>
<dbReference type="Pfam" id="PF13193">
    <property type="entry name" value="AMP-binding_C"/>
    <property type="match status" value="1"/>
</dbReference>
<dbReference type="PANTHER" id="PTHR43767">
    <property type="entry name" value="LONG-CHAIN-FATTY-ACID--COA LIGASE"/>
    <property type="match status" value="1"/>
</dbReference>
<protein>
    <submittedName>
        <fullName evidence="2">Acyl-CoA synthetase</fullName>
    </submittedName>
</protein>
<comment type="caution">
    <text evidence="2">The sequence shown here is derived from an EMBL/GenBank/DDBJ whole genome shotgun (WGS) entry which is preliminary data.</text>
</comment>
<evidence type="ECO:0000313" key="2">
    <source>
        <dbReference type="EMBL" id="HAN28576.1"/>
    </source>
</evidence>
<evidence type="ECO:0000259" key="1">
    <source>
        <dbReference type="Pfam" id="PF13193"/>
    </source>
</evidence>
<dbReference type="InterPro" id="IPR045851">
    <property type="entry name" value="AMP-bd_C_sf"/>
</dbReference>
<dbReference type="InterPro" id="IPR050237">
    <property type="entry name" value="ATP-dep_AMP-bd_enzyme"/>
</dbReference>
<name>A0A3C1KQU5_9GAMM</name>